<reference evidence="9" key="1">
    <citation type="journal article" date="2020" name="BMC Evol. Biol.">
        <title>Potential causes and consequences of rapid mitochondrial genome evolution in thermoacidophilic Galdieria (Rhodophyta).</title>
        <authorList>
            <person name="Cho C.H."/>
            <person name="Park S.I."/>
            <person name="Ciniglia C."/>
            <person name="Yang E.C."/>
            <person name="Graf L."/>
            <person name="Bhattacharya D."/>
            <person name="Yoon H.S."/>
        </authorList>
    </citation>
    <scope>NUCLEOTIDE SEQUENCE</scope>
    <source>
        <strain evidence="9">ACUF 019</strain>
    </source>
</reference>
<keyword evidence="6" id="KW-0066">ATP synthesis</keyword>
<dbReference type="RefSeq" id="YP_010007660.1">
    <property type="nucleotide sequence ID" value="NC_053320.1"/>
</dbReference>
<evidence type="ECO:0000256" key="3">
    <source>
        <dbReference type="ARBA" id="ARBA00022989"/>
    </source>
</evidence>
<dbReference type="EMBL" id="MT270118">
    <property type="protein sequence ID" value="QNR39850.1"/>
    <property type="molecule type" value="Genomic_DNA"/>
</dbReference>
<keyword evidence="3 7" id="KW-1133">Transmembrane helix</keyword>
<organism evidence="9">
    <name type="scientific">Cyanidium caldarium</name>
    <name type="common">Red alga</name>
    <dbReference type="NCBI Taxonomy" id="2771"/>
    <lineage>
        <taxon>Eukaryota</taxon>
        <taxon>Rhodophyta</taxon>
        <taxon>Bangiophyceae</taxon>
        <taxon>Cyanidiales</taxon>
        <taxon>Cyanidiaceae</taxon>
        <taxon>Cyanidium</taxon>
    </lineage>
</organism>
<keyword evidence="5 7" id="KW-0472">Membrane</keyword>
<evidence type="ECO:0000256" key="4">
    <source>
        <dbReference type="ARBA" id="ARBA00023128"/>
    </source>
</evidence>
<evidence type="ECO:0000256" key="6">
    <source>
        <dbReference type="ARBA" id="ARBA00023310"/>
    </source>
</evidence>
<comment type="subcellular location">
    <subcellularLocation>
        <location evidence="1">Mitochondrion membrane</location>
    </subcellularLocation>
</comment>
<feature type="domain" description="ATP synthase YMF19-like N-terminal" evidence="8">
    <location>
        <begin position="2"/>
        <end position="76"/>
    </location>
</feature>
<protein>
    <submittedName>
        <fullName evidence="9">ATP synthase F0 subunit 8</fullName>
    </submittedName>
</protein>
<keyword evidence="4 9" id="KW-0496">Mitochondrion</keyword>
<gene>
    <name evidence="9" type="primary">atp8</name>
    <name evidence="9" type="ORF">CDCA_ACUF019_015</name>
</gene>
<keyword evidence="2 7" id="KW-0812">Transmembrane</keyword>
<dbReference type="Pfam" id="PF02326">
    <property type="entry name" value="YMF19"/>
    <property type="match status" value="1"/>
</dbReference>
<dbReference type="GO" id="GO:0031966">
    <property type="term" value="C:mitochondrial membrane"/>
    <property type="evidence" value="ECO:0007669"/>
    <property type="project" value="UniProtKB-SubCell"/>
</dbReference>
<geneLocation type="mitochondrion" evidence="9"/>
<dbReference type="AlphaFoldDB" id="A0A7H0WBC1"/>
<dbReference type="GeneID" id="63062150"/>
<evidence type="ECO:0000313" key="9">
    <source>
        <dbReference type="EMBL" id="QNR39850.1"/>
    </source>
</evidence>
<feature type="transmembrane region" description="Helical" evidence="7">
    <location>
        <begin position="12"/>
        <end position="32"/>
    </location>
</feature>
<evidence type="ECO:0000259" key="8">
    <source>
        <dbReference type="Pfam" id="PF02326"/>
    </source>
</evidence>
<sequence>MPQLDRIILLHQIFWLVFVFIFIYFFTVVKILPTITKIFKSRFFIIQSNLEFLNNLKVEELEFINNFQRILYEGMILSRKLVSKNFSSSEEKFNLYSKEFFKLVNLNKTLFRYLYFYFIYKNKIFNKSFIFPILGSFSKKQI</sequence>
<evidence type="ECO:0000256" key="5">
    <source>
        <dbReference type="ARBA" id="ARBA00023136"/>
    </source>
</evidence>
<evidence type="ECO:0000256" key="1">
    <source>
        <dbReference type="ARBA" id="ARBA00004325"/>
    </source>
</evidence>
<accession>A0A7H0WBC1</accession>
<evidence type="ECO:0000256" key="2">
    <source>
        <dbReference type="ARBA" id="ARBA00022692"/>
    </source>
</evidence>
<dbReference type="InterPro" id="IPR003319">
    <property type="entry name" value="YMF19-like_N"/>
</dbReference>
<name>A0A7H0WBC1_CYACA</name>
<evidence type="ECO:0000256" key="7">
    <source>
        <dbReference type="SAM" id="Phobius"/>
    </source>
</evidence>
<dbReference type="GO" id="GO:0006754">
    <property type="term" value="P:ATP biosynthetic process"/>
    <property type="evidence" value="ECO:0007669"/>
    <property type="project" value="UniProtKB-KW"/>
</dbReference>
<proteinExistence type="predicted"/>